<organism evidence="3">
    <name type="scientific">Candidatus Kentrum eta</name>
    <dbReference type="NCBI Taxonomy" id="2126337"/>
    <lineage>
        <taxon>Bacteria</taxon>
        <taxon>Pseudomonadati</taxon>
        <taxon>Pseudomonadota</taxon>
        <taxon>Gammaproteobacteria</taxon>
        <taxon>Candidatus Kentrum</taxon>
    </lineage>
</organism>
<proteinExistence type="predicted"/>
<evidence type="ECO:0000313" key="3">
    <source>
        <dbReference type="EMBL" id="VFK05309.1"/>
    </source>
</evidence>
<dbReference type="EMBL" id="CAADFI010000289">
    <property type="protein sequence ID" value="VFK02581.1"/>
    <property type="molecule type" value="Genomic_DNA"/>
</dbReference>
<name>A0A450VKI1_9GAMM</name>
<accession>A0A450VKI1</accession>
<evidence type="ECO:0000313" key="2">
    <source>
        <dbReference type="EMBL" id="VFK02581.1"/>
    </source>
</evidence>
<dbReference type="EMBL" id="CAADFJ010000258">
    <property type="protein sequence ID" value="VFK05309.1"/>
    <property type="molecule type" value="Genomic_DNA"/>
</dbReference>
<dbReference type="AlphaFoldDB" id="A0A450VKI1"/>
<protein>
    <submittedName>
        <fullName evidence="3">Uncharacterized protein</fullName>
    </submittedName>
</protein>
<reference evidence="3" key="1">
    <citation type="submission" date="2019-02" db="EMBL/GenBank/DDBJ databases">
        <authorList>
            <person name="Gruber-Vodicka R. H."/>
            <person name="Seah K. B. B."/>
        </authorList>
    </citation>
    <scope>NUCLEOTIDE SEQUENCE</scope>
    <source>
        <strain evidence="3">BECK_SA2B12</strain>
        <strain evidence="1">BECK_SA2B15</strain>
        <strain evidence="2">BECK_SA2B20</strain>
    </source>
</reference>
<dbReference type="EMBL" id="CAADFG010000264">
    <property type="protein sequence ID" value="VFK02306.1"/>
    <property type="molecule type" value="Genomic_DNA"/>
</dbReference>
<gene>
    <name evidence="1" type="ORF">BECKH772A_GA0070896_102644</name>
    <name evidence="2" type="ORF">BECKH772B_GA0070898_102894</name>
    <name evidence="3" type="ORF">BECKH772C_GA0070978_102584</name>
</gene>
<sequence>MAQSSITTEIHKTLDIHGYFTSQIPFDNVFCYLCPQSFQIRFH</sequence>
<evidence type="ECO:0000313" key="1">
    <source>
        <dbReference type="EMBL" id="VFK02306.1"/>
    </source>
</evidence>